<feature type="transmembrane region" description="Helical" evidence="8">
    <location>
        <begin position="77"/>
        <end position="100"/>
    </location>
</feature>
<dbReference type="Gene3D" id="1.10.3470.10">
    <property type="entry name" value="ABC transporter involved in vitamin B12 uptake, BtuC"/>
    <property type="match status" value="1"/>
</dbReference>
<keyword evidence="10" id="KW-1185">Reference proteome</keyword>
<dbReference type="EMBL" id="CP100595">
    <property type="protein sequence ID" value="UTJ07913.1"/>
    <property type="molecule type" value="Genomic_DNA"/>
</dbReference>
<evidence type="ECO:0000256" key="5">
    <source>
        <dbReference type="ARBA" id="ARBA00022692"/>
    </source>
</evidence>
<gene>
    <name evidence="9" type="ORF">NJU99_08195</name>
</gene>
<feature type="transmembrane region" description="Helical" evidence="8">
    <location>
        <begin position="135"/>
        <end position="156"/>
    </location>
</feature>
<organism evidence="9 10">
    <name type="scientific">Arcobacter roscoffensis</name>
    <dbReference type="NCBI Taxonomy" id="2961520"/>
    <lineage>
        <taxon>Bacteria</taxon>
        <taxon>Pseudomonadati</taxon>
        <taxon>Campylobacterota</taxon>
        <taxon>Epsilonproteobacteria</taxon>
        <taxon>Campylobacterales</taxon>
        <taxon>Arcobacteraceae</taxon>
        <taxon>Arcobacter</taxon>
    </lineage>
</organism>
<evidence type="ECO:0000256" key="3">
    <source>
        <dbReference type="ARBA" id="ARBA00022448"/>
    </source>
</evidence>
<accession>A0ABY5EB18</accession>
<dbReference type="PANTHER" id="PTHR30472">
    <property type="entry name" value="FERRIC ENTEROBACTIN TRANSPORT SYSTEM PERMEASE PROTEIN"/>
    <property type="match status" value="1"/>
</dbReference>
<feature type="transmembrane region" description="Helical" evidence="8">
    <location>
        <begin position="291"/>
        <end position="313"/>
    </location>
</feature>
<feature type="transmembrane region" description="Helical" evidence="8">
    <location>
        <begin position="106"/>
        <end position="123"/>
    </location>
</feature>
<feature type="transmembrane region" description="Helical" evidence="8">
    <location>
        <begin position="266"/>
        <end position="285"/>
    </location>
</feature>
<sequence>MKKLLFISSLFIIVISPFLGEITLNLNELFDPSTITYKVFWELRVSRVFLALLVGGVLALSGLIFQIIFKNALITPYTLGIASGTTLFTAISIVFIPSIILPVSSSFGSLITIIILYYISKRINNNSIAVSTNSILLIGIALSYFYSSALMLVFYLSDLEQNYSIVRFTLGSLDTVGFSSSFWVLIASLIMYFTIYVNRANIKLLLISNDTAFLKGLNVHKLNLTLLVVISLCVGICISFVGPIGFIGLVVPHIIKLIYKQSADKLIFPVFFYGGVFLVVSDLIARNLNTASTLPIGVVTAFIGAPFFVYLLIKRNKKANEGN</sequence>
<keyword evidence="6 8" id="KW-1133">Transmembrane helix</keyword>
<dbReference type="PANTHER" id="PTHR30472:SF25">
    <property type="entry name" value="ABC TRANSPORTER PERMEASE PROTEIN MJ0876-RELATED"/>
    <property type="match status" value="1"/>
</dbReference>
<reference evidence="9" key="1">
    <citation type="submission" date="2022-07" db="EMBL/GenBank/DDBJ databases">
        <title>Arcobacter roscoffensis sp. nov., a marine bacterium isolated from coastal seawater collected from Roscoff, France.</title>
        <authorList>
            <person name="Pascual J."/>
            <person name="Lepeaux C."/>
            <person name="Methner A."/>
            <person name="Overmann J."/>
        </authorList>
    </citation>
    <scope>NUCLEOTIDE SEQUENCE</scope>
    <source>
        <strain evidence="9">ARW1-2F2</strain>
    </source>
</reference>
<proteinExistence type="inferred from homology"/>
<evidence type="ECO:0000256" key="7">
    <source>
        <dbReference type="ARBA" id="ARBA00023136"/>
    </source>
</evidence>
<comment type="similarity">
    <text evidence="2">Belongs to the binding-protein-dependent transport system permease family. FecCD subfamily.</text>
</comment>
<evidence type="ECO:0000313" key="10">
    <source>
        <dbReference type="Proteomes" id="UP001060012"/>
    </source>
</evidence>
<protein>
    <submittedName>
        <fullName evidence="9">Iron ABC transporter permease</fullName>
    </submittedName>
</protein>
<dbReference type="Pfam" id="PF01032">
    <property type="entry name" value="FecCD"/>
    <property type="match status" value="1"/>
</dbReference>
<comment type="subcellular location">
    <subcellularLocation>
        <location evidence="1">Cell membrane</location>
        <topology evidence="1">Multi-pass membrane protein</topology>
    </subcellularLocation>
</comment>
<dbReference type="InterPro" id="IPR037294">
    <property type="entry name" value="ABC_BtuC-like"/>
</dbReference>
<name>A0ABY5EB18_9BACT</name>
<feature type="transmembrane region" description="Helical" evidence="8">
    <location>
        <begin position="44"/>
        <end position="65"/>
    </location>
</feature>
<evidence type="ECO:0000256" key="4">
    <source>
        <dbReference type="ARBA" id="ARBA00022475"/>
    </source>
</evidence>
<feature type="transmembrane region" description="Helical" evidence="8">
    <location>
        <begin position="226"/>
        <end position="254"/>
    </location>
</feature>
<dbReference type="Proteomes" id="UP001060012">
    <property type="component" value="Chromosome"/>
</dbReference>
<dbReference type="InterPro" id="IPR000522">
    <property type="entry name" value="ABC_transptr_permease_BtuC"/>
</dbReference>
<dbReference type="SUPFAM" id="SSF81345">
    <property type="entry name" value="ABC transporter involved in vitamin B12 uptake, BtuC"/>
    <property type="match status" value="1"/>
</dbReference>
<evidence type="ECO:0000256" key="2">
    <source>
        <dbReference type="ARBA" id="ARBA00007935"/>
    </source>
</evidence>
<keyword evidence="5 8" id="KW-0812">Transmembrane</keyword>
<evidence type="ECO:0000256" key="8">
    <source>
        <dbReference type="SAM" id="Phobius"/>
    </source>
</evidence>
<dbReference type="CDD" id="cd06550">
    <property type="entry name" value="TM_ABC_iron-siderophores_like"/>
    <property type="match status" value="1"/>
</dbReference>
<keyword evidence="4" id="KW-1003">Cell membrane</keyword>
<keyword evidence="7 8" id="KW-0472">Membrane</keyword>
<keyword evidence="3" id="KW-0813">Transport</keyword>
<evidence type="ECO:0000256" key="6">
    <source>
        <dbReference type="ARBA" id="ARBA00022989"/>
    </source>
</evidence>
<feature type="transmembrane region" description="Helical" evidence="8">
    <location>
        <begin position="176"/>
        <end position="197"/>
    </location>
</feature>
<evidence type="ECO:0000313" key="9">
    <source>
        <dbReference type="EMBL" id="UTJ07913.1"/>
    </source>
</evidence>
<evidence type="ECO:0000256" key="1">
    <source>
        <dbReference type="ARBA" id="ARBA00004651"/>
    </source>
</evidence>